<dbReference type="EMBL" id="ML211445">
    <property type="protein sequence ID" value="TFK82836.1"/>
    <property type="molecule type" value="Genomic_DNA"/>
</dbReference>
<keyword evidence="5" id="KW-0325">Glycoprotein</keyword>
<dbReference type="InterPro" id="IPR029058">
    <property type="entry name" value="AB_hydrolase_fold"/>
</dbReference>
<evidence type="ECO:0000256" key="1">
    <source>
        <dbReference type="ARBA" id="ARBA00009431"/>
    </source>
</evidence>
<dbReference type="SUPFAM" id="SSF53474">
    <property type="entry name" value="alpha/beta-Hydrolases"/>
    <property type="match status" value="1"/>
</dbReference>
<comment type="similarity">
    <text evidence="1 6">Belongs to the peptidase S10 family.</text>
</comment>
<keyword evidence="2 6" id="KW-0121">Carboxypeptidase</keyword>
<dbReference type="Proteomes" id="UP000308197">
    <property type="component" value="Unassembled WGS sequence"/>
</dbReference>
<keyword evidence="4 6" id="KW-0378">Hydrolase</keyword>
<dbReference type="EC" id="3.4.16.-" evidence="6"/>
<evidence type="ECO:0000256" key="3">
    <source>
        <dbReference type="ARBA" id="ARBA00022670"/>
    </source>
</evidence>
<evidence type="ECO:0000313" key="7">
    <source>
        <dbReference type="EMBL" id="TFK82836.1"/>
    </source>
</evidence>
<evidence type="ECO:0000313" key="8">
    <source>
        <dbReference type="Proteomes" id="UP000308197"/>
    </source>
</evidence>
<protein>
    <recommendedName>
        <fullName evidence="6">Carboxypeptidase</fullName>
        <ecNumber evidence="6">3.4.16.-</ecNumber>
    </recommendedName>
</protein>
<accession>A0A5C3NZG1</accession>
<dbReference type="Pfam" id="PF00450">
    <property type="entry name" value="Peptidase_S10"/>
    <property type="match status" value="2"/>
</dbReference>
<dbReference type="GO" id="GO:0004185">
    <property type="term" value="F:serine-type carboxypeptidase activity"/>
    <property type="evidence" value="ECO:0007669"/>
    <property type="project" value="UniProtKB-UniRule"/>
</dbReference>
<evidence type="ECO:0000256" key="2">
    <source>
        <dbReference type="ARBA" id="ARBA00022645"/>
    </source>
</evidence>
<dbReference type="PROSITE" id="PS00131">
    <property type="entry name" value="CARBOXYPEPT_SER_SER"/>
    <property type="match status" value="1"/>
</dbReference>
<feature type="signal peptide" evidence="6">
    <location>
        <begin position="1"/>
        <end position="18"/>
    </location>
</feature>
<keyword evidence="8" id="KW-1185">Reference proteome</keyword>
<dbReference type="Gene3D" id="3.40.50.1820">
    <property type="entry name" value="alpha/beta hydrolase"/>
    <property type="match status" value="1"/>
</dbReference>
<dbReference type="PANTHER" id="PTHR11802">
    <property type="entry name" value="SERINE PROTEASE FAMILY S10 SERINE CARBOXYPEPTIDASE"/>
    <property type="match status" value="1"/>
</dbReference>
<keyword evidence="6" id="KW-0732">Signal</keyword>
<gene>
    <name evidence="7" type="ORF">K466DRAFT_666261</name>
</gene>
<dbReference type="PRINTS" id="PR00724">
    <property type="entry name" value="CRBOXYPTASEC"/>
</dbReference>
<name>A0A5C3NZG1_9APHY</name>
<dbReference type="AlphaFoldDB" id="A0A5C3NZG1"/>
<reference evidence="7 8" key="1">
    <citation type="journal article" date="2019" name="Nat. Ecol. Evol.">
        <title>Megaphylogeny resolves global patterns of mushroom evolution.</title>
        <authorList>
            <person name="Varga T."/>
            <person name="Krizsan K."/>
            <person name="Foldi C."/>
            <person name="Dima B."/>
            <person name="Sanchez-Garcia M."/>
            <person name="Sanchez-Ramirez S."/>
            <person name="Szollosi G.J."/>
            <person name="Szarkandi J.G."/>
            <person name="Papp V."/>
            <person name="Albert L."/>
            <person name="Andreopoulos W."/>
            <person name="Angelini C."/>
            <person name="Antonin V."/>
            <person name="Barry K.W."/>
            <person name="Bougher N.L."/>
            <person name="Buchanan P."/>
            <person name="Buyck B."/>
            <person name="Bense V."/>
            <person name="Catcheside P."/>
            <person name="Chovatia M."/>
            <person name="Cooper J."/>
            <person name="Damon W."/>
            <person name="Desjardin D."/>
            <person name="Finy P."/>
            <person name="Geml J."/>
            <person name="Haridas S."/>
            <person name="Hughes K."/>
            <person name="Justo A."/>
            <person name="Karasinski D."/>
            <person name="Kautmanova I."/>
            <person name="Kiss B."/>
            <person name="Kocsube S."/>
            <person name="Kotiranta H."/>
            <person name="LaButti K.M."/>
            <person name="Lechner B.E."/>
            <person name="Liimatainen K."/>
            <person name="Lipzen A."/>
            <person name="Lukacs Z."/>
            <person name="Mihaltcheva S."/>
            <person name="Morgado L.N."/>
            <person name="Niskanen T."/>
            <person name="Noordeloos M.E."/>
            <person name="Ohm R.A."/>
            <person name="Ortiz-Santana B."/>
            <person name="Ovrebo C."/>
            <person name="Racz N."/>
            <person name="Riley R."/>
            <person name="Savchenko A."/>
            <person name="Shiryaev A."/>
            <person name="Soop K."/>
            <person name="Spirin V."/>
            <person name="Szebenyi C."/>
            <person name="Tomsovsky M."/>
            <person name="Tulloss R.E."/>
            <person name="Uehling J."/>
            <person name="Grigoriev I.V."/>
            <person name="Vagvolgyi C."/>
            <person name="Papp T."/>
            <person name="Martin F.M."/>
            <person name="Miettinen O."/>
            <person name="Hibbett D.S."/>
            <person name="Nagy L.G."/>
        </authorList>
    </citation>
    <scope>NUCLEOTIDE SEQUENCE [LARGE SCALE GENOMIC DNA]</scope>
    <source>
        <strain evidence="7 8">HHB13444</strain>
    </source>
</reference>
<evidence type="ECO:0000256" key="5">
    <source>
        <dbReference type="ARBA" id="ARBA00023180"/>
    </source>
</evidence>
<dbReference type="PANTHER" id="PTHR11802:SF479">
    <property type="entry name" value="CARBOXYPEPTIDASE"/>
    <property type="match status" value="1"/>
</dbReference>
<proteinExistence type="inferred from homology"/>
<evidence type="ECO:0000256" key="4">
    <source>
        <dbReference type="ARBA" id="ARBA00022801"/>
    </source>
</evidence>
<dbReference type="InterPro" id="IPR018202">
    <property type="entry name" value="Ser_caboxypep_ser_AS"/>
</dbReference>
<organism evidence="7 8">
    <name type="scientific">Polyporus arcularius HHB13444</name>
    <dbReference type="NCBI Taxonomy" id="1314778"/>
    <lineage>
        <taxon>Eukaryota</taxon>
        <taxon>Fungi</taxon>
        <taxon>Dikarya</taxon>
        <taxon>Basidiomycota</taxon>
        <taxon>Agaricomycotina</taxon>
        <taxon>Agaricomycetes</taxon>
        <taxon>Polyporales</taxon>
        <taxon>Polyporaceae</taxon>
        <taxon>Polyporus</taxon>
    </lineage>
</organism>
<dbReference type="InterPro" id="IPR001563">
    <property type="entry name" value="Peptidase_S10"/>
</dbReference>
<keyword evidence="3 6" id="KW-0645">Protease</keyword>
<dbReference type="InParanoid" id="A0A5C3NZG1"/>
<evidence type="ECO:0000256" key="6">
    <source>
        <dbReference type="RuleBase" id="RU361156"/>
    </source>
</evidence>
<sequence>MLGIPTALLAVFAAAVAAQSGSWPHDYPGKPSTPFGPDWQEYFRVKDPLPNVTWPVSRQFAGNIPVGRPGHPNNTLFFWGVEHRNGSLTGNTNDTEPWGIWLNGGPGSSSLLGFGFENGPIRLSPRGEKVTPNNYTWANLVDYFWIDQPVGVGWSTADVDGNVHDEDEVGRDFMGFLGNLMNVFPSLKTRPLYLTGESYAGTYIPYIMKTYFGMEYPPVNIAAFAIGNGVFGSEAVYFNLPSITILETYPQLIGYNSDVFEYLREQEHLCGYDLNLTYPQVGGTFPSLSIGPPPGDSLKTRKDTLKRRHSVGRLIRTVAESLDERTAPSSSRRKREFVPPTSNGTINPIYGCDLFDEALHYALDNVQPWTDPATHFTYYDIADGLAAEAQLSGDEFFNDPRVRAAVHAPTSKEWSESSGYVFTGSEDGSDPSLEPMVFLTELAANASDHGVRVVIYSGNDDALVSHRGSEVVIQNTTFGGIQGFTRKPSTPWYDDDGNLAGIVRQERNWTYVLVKDAGHLVPYNSPERGFVLFRDFILGISDTGLVVTSENGTVSVVGGEDPALAGNALLGQPGIYIGTGVGEDMTTTGTFTFPAATVAAWESFIATATATRASSGP</sequence>
<dbReference type="GO" id="GO:0006508">
    <property type="term" value="P:proteolysis"/>
    <property type="evidence" value="ECO:0007669"/>
    <property type="project" value="UniProtKB-KW"/>
</dbReference>
<feature type="chain" id="PRO_5023160176" description="Carboxypeptidase" evidence="6">
    <location>
        <begin position="19"/>
        <end position="617"/>
    </location>
</feature>